<reference evidence="1 2" key="1">
    <citation type="journal article" date="2020" name="BMC Genomics">
        <title>Intraspecific diversification of the crop wild relative Brassica cretica Lam. using demographic model selection.</title>
        <authorList>
            <person name="Kioukis A."/>
            <person name="Michalopoulou V.A."/>
            <person name="Briers L."/>
            <person name="Pirintsos S."/>
            <person name="Studholme D.J."/>
            <person name="Pavlidis P."/>
            <person name="Sarris P.F."/>
        </authorList>
    </citation>
    <scope>NUCLEOTIDE SEQUENCE [LARGE SCALE GENOMIC DNA]</scope>
    <source>
        <strain evidence="2">cv. PFS-1207/04</strain>
    </source>
</reference>
<organism evidence="1 2">
    <name type="scientific">Brassica cretica</name>
    <name type="common">Mustard</name>
    <dbReference type="NCBI Taxonomy" id="69181"/>
    <lineage>
        <taxon>Eukaryota</taxon>
        <taxon>Viridiplantae</taxon>
        <taxon>Streptophyta</taxon>
        <taxon>Embryophyta</taxon>
        <taxon>Tracheophyta</taxon>
        <taxon>Spermatophyta</taxon>
        <taxon>Magnoliopsida</taxon>
        <taxon>eudicotyledons</taxon>
        <taxon>Gunneridae</taxon>
        <taxon>Pentapetalae</taxon>
        <taxon>rosids</taxon>
        <taxon>malvids</taxon>
        <taxon>Brassicales</taxon>
        <taxon>Brassicaceae</taxon>
        <taxon>Brassiceae</taxon>
        <taxon>Brassica</taxon>
    </lineage>
</organism>
<name>A0ABQ7AK16_BRACR</name>
<comment type="caution">
    <text evidence="1">The sequence shown here is derived from an EMBL/GenBank/DDBJ whole genome shotgun (WGS) entry which is preliminary data.</text>
</comment>
<keyword evidence="2" id="KW-1185">Reference proteome</keyword>
<accession>A0ABQ7AK16</accession>
<proteinExistence type="predicted"/>
<evidence type="ECO:0000313" key="2">
    <source>
        <dbReference type="Proteomes" id="UP000266723"/>
    </source>
</evidence>
<gene>
    <name evidence="1" type="ORF">DY000_02053333</name>
</gene>
<evidence type="ECO:0000313" key="1">
    <source>
        <dbReference type="EMBL" id="KAF3498074.1"/>
    </source>
</evidence>
<sequence length="204" mass="22540">MTKERRQVKKLEVRPSRLVFSSLLEFVTFSRVNSSVIRTMSGLISSLGGSLSDLKLFLFFRHYLQDSCVKTSGTDIDLPSIISRVTSCYPDGEALVQEQCNLQRKNRERAEATCEGEVVAEEGGERALSLSSLGRIRELEGAAFVEFVAGLTREVVAEEGGERALSLSSLGRIRELEGAAFVEFVAGLTREVFVKLLSPLMKKD</sequence>
<dbReference type="EMBL" id="QGKV02002055">
    <property type="protein sequence ID" value="KAF3498074.1"/>
    <property type="molecule type" value="Genomic_DNA"/>
</dbReference>
<protein>
    <submittedName>
        <fullName evidence="1">Uncharacterized protein</fullName>
    </submittedName>
</protein>
<dbReference type="Proteomes" id="UP000266723">
    <property type="component" value="Unassembled WGS sequence"/>
</dbReference>